<dbReference type="AlphaFoldDB" id="A0A266QAP1"/>
<keyword evidence="4" id="KW-1185">Reference proteome</keyword>
<evidence type="ECO:0000256" key="1">
    <source>
        <dbReference type="ARBA" id="ARBA00006226"/>
    </source>
</evidence>
<dbReference type="EMBL" id="NHNI01000001">
    <property type="protein sequence ID" value="OZY86944.1"/>
    <property type="molecule type" value="Genomic_DNA"/>
</dbReference>
<comment type="similarity">
    <text evidence="1">Belongs to the RelE toxin family.</text>
</comment>
<dbReference type="Pfam" id="PF05016">
    <property type="entry name" value="ParE_toxin"/>
    <property type="match status" value="1"/>
</dbReference>
<accession>A0A266QAP1</accession>
<gene>
    <name evidence="3" type="ORF">CBP51_08125</name>
</gene>
<evidence type="ECO:0000313" key="4">
    <source>
        <dbReference type="Proteomes" id="UP000216101"/>
    </source>
</evidence>
<name>A0A266QAP1_9GAMM</name>
<comment type="caution">
    <text evidence="3">The sequence shown here is derived from an EMBL/GenBank/DDBJ whole genome shotgun (WGS) entry which is preliminary data.</text>
</comment>
<dbReference type="InterPro" id="IPR035093">
    <property type="entry name" value="RelE/ParE_toxin_dom_sf"/>
</dbReference>
<evidence type="ECO:0000256" key="2">
    <source>
        <dbReference type="ARBA" id="ARBA00022649"/>
    </source>
</evidence>
<organism evidence="3 4">
    <name type="scientific">Cellvibrio mixtus</name>
    <dbReference type="NCBI Taxonomy" id="39650"/>
    <lineage>
        <taxon>Bacteria</taxon>
        <taxon>Pseudomonadati</taxon>
        <taxon>Pseudomonadota</taxon>
        <taxon>Gammaproteobacteria</taxon>
        <taxon>Cellvibrionales</taxon>
        <taxon>Cellvibrionaceae</taxon>
        <taxon>Cellvibrio</taxon>
    </lineage>
</organism>
<dbReference type="PANTHER" id="PTHR33755">
    <property type="entry name" value="TOXIN PARE1-RELATED"/>
    <property type="match status" value="1"/>
</dbReference>
<protein>
    <submittedName>
        <fullName evidence="3">Plasmid stabilization protein</fullName>
    </submittedName>
</protein>
<evidence type="ECO:0000313" key="3">
    <source>
        <dbReference type="EMBL" id="OZY86944.1"/>
    </source>
</evidence>
<dbReference type="InterPro" id="IPR007712">
    <property type="entry name" value="RelE/ParE_toxin"/>
</dbReference>
<sequence>MAEIIWTEPAVSDLNEIAEYIALSNPIAAAELVSDILAKVERLEQFPKSGKIPLAIPELNYRELTASPCRVLYRTDKNTVHIMHVCREERSLRKFLIEHGTL</sequence>
<keyword evidence="2" id="KW-1277">Toxin-antitoxin system</keyword>
<dbReference type="Proteomes" id="UP000216101">
    <property type="component" value="Unassembled WGS sequence"/>
</dbReference>
<dbReference type="Gene3D" id="3.30.2310.20">
    <property type="entry name" value="RelE-like"/>
    <property type="match status" value="1"/>
</dbReference>
<dbReference type="InterPro" id="IPR051803">
    <property type="entry name" value="TA_system_RelE-like_toxin"/>
</dbReference>
<dbReference type="RefSeq" id="WP_094984468.1">
    <property type="nucleotide sequence ID" value="NZ_NHNI01000001.1"/>
</dbReference>
<dbReference type="PANTHER" id="PTHR33755:SF5">
    <property type="entry name" value="TYPE II TOXIN-ANTITOXIN SYSTEM RELE_PARE FAMILY TOXIN"/>
    <property type="match status" value="1"/>
</dbReference>
<proteinExistence type="inferred from homology"/>
<reference evidence="4" key="1">
    <citation type="submission" date="2017-05" db="EMBL/GenBank/DDBJ databases">
        <authorList>
            <person name="Barney B.M."/>
        </authorList>
    </citation>
    <scope>NUCLEOTIDE SEQUENCE [LARGE SCALE GENOMIC DNA]</scope>
    <source>
        <strain evidence="4">PSBB022</strain>
    </source>
</reference>